<proteinExistence type="predicted"/>
<dbReference type="OrthoDB" id="10041931at2759"/>
<gene>
    <name evidence="4" type="primary">LOC109485465</name>
</gene>
<feature type="signal peptide" evidence="2">
    <location>
        <begin position="1"/>
        <end position="19"/>
    </location>
</feature>
<dbReference type="Proteomes" id="UP000515135">
    <property type="component" value="Unplaced"/>
</dbReference>
<keyword evidence="2" id="KW-0732">Signal</keyword>
<name>A0A6P5AEC3_BRABE</name>
<evidence type="ECO:0000313" key="3">
    <source>
        <dbReference type="Proteomes" id="UP000515135"/>
    </source>
</evidence>
<protein>
    <submittedName>
        <fullName evidence="4">Uncharacterized protein LOC109485465</fullName>
    </submittedName>
</protein>
<dbReference type="GeneID" id="109485465"/>
<dbReference type="RefSeq" id="XP_019644679.1">
    <property type="nucleotide sequence ID" value="XM_019789120.1"/>
</dbReference>
<reference evidence="4" key="1">
    <citation type="submission" date="2025-08" db="UniProtKB">
        <authorList>
            <consortium name="RefSeq"/>
        </authorList>
    </citation>
    <scope>IDENTIFICATION</scope>
    <source>
        <tissue evidence="4">Gonad</tissue>
    </source>
</reference>
<organism evidence="3 4">
    <name type="scientific">Branchiostoma belcheri</name>
    <name type="common">Amphioxus</name>
    <dbReference type="NCBI Taxonomy" id="7741"/>
    <lineage>
        <taxon>Eukaryota</taxon>
        <taxon>Metazoa</taxon>
        <taxon>Chordata</taxon>
        <taxon>Cephalochordata</taxon>
        <taxon>Leptocardii</taxon>
        <taxon>Amphioxiformes</taxon>
        <taxon>Branchiostomatidae</taxon>
        <taxon>Branchiostoma</taxon>
    </lineage>
</organism>
<keyword evidence="1" id="KW-0175">Coiled coil</keyword>
<accession>A0A6P5AEC3</accession>
<evidence type="ECO:0000256" key="2">
    <source>
        <dbReference type="SAM" id="SignalP"/>
    </source>
</evidence>
<feature type="coiled-coil region" evidence="1">
    <location>
        <begin position="42"/>
        <end position="132"/>
    </location>
</feature>
<evidence type="ECO:0000256" key="1">
    <source>
        <dbReference type="SAM" id="Coils"/>
    </source>
</evidence>
<evidence type="ECO:0000313" key="4">
    <source>
        <dbReference type="RefSeq" id="XP_019644679.1"/>
    </source>
</evidence>
<dbReference type="AlphaFoldDB" id="A0A6P5AEC3"/>
<dbReference type="KEGG" id="bbel:109485465"/>
<keyword evidence="3" id="KW-1185">Reference proteome</keyword>
<sequence>MKVALLIAVMWASASVVLTGSREWRCRRRLHRKKEVPFLEKEEALQDAAAKLEEVVHHAEKSVLELMREFQEVEENDGALSGNTFENKAATLQEAVADMEEKVNEVEEDAALGLLEEELEELQEELEEAKDDPDE</sequence>
<feature type="chain" id="PRO_5027803610" evidence="2">
    <location>
        <begin position="20"/>
        <end position="135"/>
    </location>
</feature>